<dbReference type="PIRSF" id="PIRSF011386">
    <property type="entry name" value="FixH"/>
    <property type="match status" value="1"/>
</dbReference>
<dbReference type="STRING" id="641238.SAMN04490244_101416"/>
<dbReference type="AlphaFoldDB" id="A0A1H9PZY5"/>
<keyword evidence="1" id="KW-0812">Transmembrane</keyword>
<keyword evidence="1" id="KW-1133">Transmembrane helix</keyword>
<dbReference type="Proteomes" id="UP000198885">
    <property type="component" value="Unassembled WGS sequence"/>
</dbReference>
<dbReference type="OrthoDB" id="1495896at2"/>
<evidence type="ECO:0000313" key="3">
    <source>
        <dbReference type="Proteomes" id="UP000198885"/>
    </source>
</evidence>
<dbReference type="InterPro" id="IPR018037">
    <property type="entry name" value="FixH_proteobacterial"/>
</dbReference>
<dbReference type="EMBL" id="FOGU01000001">
    <property type="protein sequence ID" value="SER53856.1"/>
    <property type="molecule type" value="Genomic_DNA"/>
</dbReference>
<dbReference type="Pfam" id="PF05751">
    <property type="entry name" value="FixH"/>
    <property type="match status" value="1"/>
</dbReference>
<protein>
    <submittedName>
        <fullName evidence="2">Nitrogen fixation protein FixH</fullName>
    </submittedName>
</protein>
<gene>
    <name evidence="2" type="ORF">SAMN04490244_101416</name>
</gene>
<name>A0A1H9PZY5_9RHOB</name>
<reference evidence="2 3" key="1">
    <citation type="submission" date="2016-10" db="EMBL/GenBank/DDBJ databases">
        <authorList>
            <person name="de Groot N.N."/>
        </authorList>
    </citation>
    <scope>NUCLEOTIDE SEQUENCE [LARGE SCALE GENOMIC DNA]</scope>
    <source>
        <strain evidence="2 3">DSM 23042</strain>
    </source>
</reference>
<feature type="transmembrane region" description="Helical" evidence="1">
    <location>
        <begin position="12"/>
        <end position="34"/>
    </location>
</feature>
<dbReference type="RefSeq" id="WP_092687573.1">
    <property type="nucleotide sequence ID" value="NZ_FOGU01000001.1"/>
</dbReference>
<keyword evidence="3" id="KW-1185">Reference proteome</keyword>
<accession>A0A1H9PZY5</accession>
<evidence type="ECO:0000313" key="2">
    <source>
        <dbReference type="EMBL" id="SER53856.1"/>
    </source>
</evidence>
<keyword evidence="1" id="KW-0472">Membrane</keyword>
<dbReference type="InterPro" id="IPR008620">
    <property type="entry name" value="FixH"/>
</dbReference>
<sequence length="149" mass="15932">MTTRTLTGRHVLAMFVLGFGTIITVNLVLAVNAVRTFPGLEVANSYVASQVFDDRRAAQEALGWQFEAGYDGTRIVLDITDESGAPVRPASLTALVGRPTTAADNQPLVFGPDHAAPIHLDHGAWRLDVTATAQDGTPVDKRITLKVVP</sequence>
<organism evidence="2 3">
    <name type="scientific">Tranquillimonas rosea</name>
    <dbReference type="NCBI Taxonomy" id="641238"/>
    <lineage>
        <taxon>Bacteria</taxon>
        <taxon>Pseudomonadati</taxon>
        <taxon>Pseudomonadota</taxon>
        <taxon>Alphaproteobacteria</taxon>
        <taxon>Rhodobacterales</taxon>
        <taxon>Roseobacteraceae</taxon>
        <taxon>Tranquillimonas</taxon>
    </lineage>
</organism>
<evidence type="ECO:0000256" key="1">
    <source>
        <dbReference type="SAM" id="Phobius"/>
    </source>
</evidence>
<proteinExistence type="predicted"/>